<accession>A0A158CP03</accession>
<protein>
    <submittedName>
        <fullName evidence="6">Luciferase family protein</fullName>
    </submittedName>
</protein>
<reference evidence="6" key="1">
    <citation type="submission" date="2016-01" db="EMBL/GenBank/DDBJ databases">
        <authorList>
            <person name="Peeters C."/>
        </authorList>
    </citation>
    <scope>NUCLEOTIDE SEQUENCE [LARGE SCALE GENOMIC DNA]</scope>
    <source>
        <strain evidence="6">LMG 29323</strain>
    </source>
</reference>
<name>A0A158CP03_9BURK</name>
<dbReference type="PANTHER" id="PTHR42847">
    <property type="entry name" value="ALKANESULFONATE MONOOXYGENASE"/>
    <property type="match status" value="1"/>
</dbReference>
<dbReference type="GO" id="GO:0008726">
    <property type="term" value="F:alkanesulfonate monooxygenase activity"/>
    <property type="evidence" value="ECO:0007669"/>
    <property type="project" value="TreeGrafter"/>
</dbReference>
<keyword evidence="7" id="KW-1185">Reference proteome</keyword>
<keyword evidence="1" id="KW-0285">Flavoprotein</keyword>
<keyword evidence="3" id="KW-0560">Oxidoreductase</keyword>
<dbReference type="CDD" id="cd01094">
    <property type="entry name" value="Alkanesulfonate_monoxygenase"/>
    <property type="match status" value="1"/>
</dbReference>
<organism evidence="6 7">
    <name type="scientific">Caballeronia pedi</name>
    <dbReference type="NCBI Taxonomy" id="1777141"/>
    <lineage>
        <taxon>Bacteria</taxon>
        <taxon>Pseudomonadati</taxon>
        <taxon>Pseudomonadota</taxon>
        <taxon>Betaproteobacteria</taxon>
        <taxon>Burkholderiales</taxon>
        <taxon>Burkholderiaceae</taxon>
        <taxon>Caballeronia</taxon>
    </lineage>
</organism>
<dbReference type="EMBL" id="FCOE02000024">
    <property type="protein sequence ID" value="SAK84010.1"/>
    <property type="molecule type" value="Genomic_DNA"/>
</dbReference>
<dbReference type="Pfam" id="PF00296">
    <property type="entry name" value="Bac_luciferase"/>
    <property type="match status" value="1"/>
</dbReference>
<keyword evidence="2" id="KW-0288">FMN</keyword>
<gene>
    <name evidence="6" type="ORF">AWB80_05566</name>
</gene>
<dbReference type="InterPro" id="IPR050172">
    <property type="entry name" value="SsuD_RutA_monooxygenase"/>
</dbReference>
<keyword evidence="4" id="KW-0503">Monooxygenase</keyword>
<dbReference type="RefSeq" id="WP_061177923.1">
    <property type="nucleotide sequence ID" value="NZ_FCOE02000024.1"/>
</dbReference>
<dbReference type="InterPro" id="IPR036661">
    <property type="entry name" value="Luciferase-like_sf"/>
</dbReference>
<dbReference type="GO" id="GO:0046306">
    <property type="term" value="P:alkanesulfonate catabolic process"/>
    <property type="evidence" value="ECO:0007669"/>
    <property type="project" value="TreeGrafter"/>
</dbReference>
<evidence type="ECO:0000256" key="4">
    <source>
        <dbReference type="ARBA" id="ARBA00023033"/>
    </source>
</evidence>
<proteinExistence type="predicted"/>
<dbReference type="Proteomes" id="UP000054911">
    <property type="component" value="Unassembled WGS sequence"/>
</dbReference>
<evidence type="ECO:0000256" key="2">
    <source>
        <dbReference type="ARBA" id="ARBA00022643"/>
    </source>
</evidence>
<evidence type="ECO:0000256" key="3">
    <source>
        <dbReference type="ARBA" id="ARBA00023002"/>
    </source>
</evidence>
<evidence type="ECO:0000313" key="6">
    <source>
        <dbReference type="EMBL" id="SAK84010.1"/>
    </source>
</evidence>
<dbReference type="Gene3D" id="3.20.20.30">
    <property type="entry name" value="Luciferase-like domain"/>
    <property type="match status" value="1"/>
</dbReference>
<comment type="caution">
    <text evidence="6">The sequence shown here is derived from an EMBL/GenBank/DDBJ whole genome shotgun (WGS) entry which is preliminary data.</text>
</comment>
<dbReference type="SUPFAM" id="SSF51679">
    <property type="entry name" value="Bacterial luciferase-like"/>
    <property type="match status" value="1"/>
</dbReference>
<dbReference type="InterPro" id="IPR011251">
    <property type="entry name" value="Luciferase-like_dom"/>
</dbReference>
<dbReference type="AlphaFoldDB" id="A0A158CP03"/>
<evidence type="ECO:0000313" key="7">
    <source>
        <dbReference type="Proteomes" id="UP000054911"/>
    </source>
</evidence>
<dbReference type="OrthoDB" id="9814695at2"/>
<evidence type="ECO:0000256" key="1">
    <source>
        <dbReference type="ARBA" id="ARBA00022630"/>
    </source>
</evidence>
<feature type="domain" description="Luciferase-like" evidence="5">
    <location>
        <begin position="8"/>
        <end position="323"/>
    </location>
</feature>
<sequence length="353" mass="39147">MSSKLPRFGVWALVHGSRAALQDPAEPYDASWARNKALVLEAERLGFDSVLVAQHTVNPHDPALDQLEAWTASAALAALTSRIEIIAAIKPYLYHPVVLAKMAQQIEHISGGRFAINLVNAWNRPELERAGIGFAEHDERYAYGREWITVVDRLLRGETVNHRGDNFHIDDYRLLPADPFRARPRIYVGGESEPARALVAAHGDTWFINGQPPEDVARLIADVSARARPAGLDTLRFGLSAFVIARATQAQADAHLDHLFTLAELDKPLREQQKANTDPSTVMHKTFARSPRVGSNGGTAAGLVGDYDTVARRIADFHRSGIELFMLQFQPFEADMRLFAEEVAPRVRRLLSA</sequence>
<evidence type="ECO:0000259" key="5">
    <source>
        <dbReference type="Pfam" id="PF00296"/>
    </source>
</evidence>
<dbReference type="STRING" id="1777141.AWB80_05566"/>
<dbReference type="PANTHER" id="PTHR42847:SF4">
    <property type="entry name" value="ALKANESULFONATE MONOOXYGENASE-RELATED"/>
    <property type="match status" value="1"/>
</dbReference>